<evidence type="ECO:0000256" key="2">
    <source>
        <dbReference type="ARBA" id="ARBA00007646"/>
    </source>
</evidence>
<feature type="compositionally biased region" description="Polar residues" evidence="6">
    <location>
        <begin position="168"/>
        <end position="181"/>
    </location>
</feature>
<accession>A0A409VG46</accession>
<feature type="compositionally biased region" description="Acidic residues" evidence="6">
    <location>
        <begin position="144"/>
        <end position="160"/>
    </location>
</feature>
<evidence type="ECO:0000256" key="4">
    <source>
        <dbReference type="ARBA" id="ARBA00023163"/>
    </source>
</evidence>
<feature type="region of interest" description="Disordered" evidence="6">
    <location>
        <begin position="144"/>
        <end position="263"/>
    </location>
</feature>
<dbReference type="EMBL" id="NHYE01005657">
    <property type="protein sequence ID" value="PPQ65232.1"/>
    <property type="molecule type" value="Genomic_DNA"/>
</dbReference>
<dbReference type="GO" id="GO:0003713">
    <property type="term" value="F:transcription coactivator activity"/>
    <property type="evidence" value="ECO:0007669"/>
    <property type="project" value="TreeGrafter"/>
</dbReference>
<evidence type="ECO:0000313" key="8">
    <source>
        <dbReference type="Proteomes" id="UP000284706"/>
    </source>
</evidence>
<gene>
    <name evidence="7" type="ORF">CVT26_000209</name>
</gene>
<evidence type="ECO:0008006" key="9">
    <source>
        <dbReference type="Google" id="ProtNLM"/>
    </source>
</evidence>
<keyword evidence="3" id="KW-0805">Transcription regulation</keyword>
<dbReference type="InterPro" id="IPR009072">
    <property type="entry name" value="Histone-fold"/>
</dbReference>
<keyword evidence="8" id="KW-1185">Reference proteome</keyword>
<evidence type="ECO:0000256" key="6">
    <source>
        <dbReference type="SAM" id="MobiDB-lite"/>
    </source>
</evidence>
<name>A0A409VG46_9AGAR</name>
<dbReference type="InParanoid" id="A0A409VG46"/>
<comment type="similarity">
    <text evidence="2">Belongs to the TAF9 family.</text>
</comment>
<organism evidence="7 8">
    <name type="scientific">Gymnopilus dilepis</name>
    <dbReference type="NCBI Taxonomy" id="231916"/>
    <lineage>
        <taxon>Eukaryota</taxon>
        <taxon>Fungi</taxon>
        <taxon>Dikarya</taxon>
        <taxon>Basidiomycota</taxon>
        <taxon>Agaricomycotina</taxon>
        <taxon>Agaricomycetes</taxon>
        <taxon>Agaricomycetidae</taxon>
        <taxon>Agaricales</taxon>
        <taxon>Agaricineae</taxon>
        <taxon>Hymenogastraceae</taxon>
        <taxon>Gymnopilus</taxon>
    </lineage>
</organism>
<dbReference type="Proteomes" id="UP000284706">
    <property type="component" value="Unassembled WGS sequence"/>
</dbReference>
<comment type="subcellular location">
    <subcellularLocation>
        <location evidence="1">Nucleus</location>
    </subcellularLocation>
</comment>
<reference evidence="7 8" key="1">
    <citation type="journal article" date="2018" name="Evol. Lett.">
        <title>Horizontal gene cluster transfer increased hallucinogenic mushroom diversity.</title>
        <authorList>
            <person name="Reynolds H.T."/>
            <person name="Vijayakumar V."/>
            <person name="Gluck-Thaler E."/>
            <person name="Korotkin H.B."/>
            <person name="Matheny P.B."/>
            <person name="Slot J.C."/>
        </authorList>
    </citation>
    <scope>NUCLEOTIDE SEQUENCE [LARGE SCALE GENOMIC DNA]</scope>
    <source>
        <strain evidence="7 8">SRW20</strain>
    </source>
</reference>
<proteinExistence type="inferred from homology"/>
<dbReference type="PANTHER" id="PTHR48068:SF4">
    <property type="entry name" value="TATA-BOX BINDING PROTEIN ASSOCIATED FACTOR 9"/>
    <property type="match status" value="1"/>
</dbReference>
<dbReference type="GO" id="GO:0016251">
    <property type="term" value="F:RNA polymerase II general transcription initiation factor activity"/>
    <property type="evidence" value="ECO:0007669"/>
    <property type="project" value="TreeGrafter"/>
</dbReference>
<comment type="caution">
    <text evidence="7">The sequence shown here is derived from an EMBL/GenBank/DDBJ whole genome shotgun (WGS) entry which is preliminary data.</text>
</comment>
<dbReference type="GO" id="GO:0051123">
    <property type="term" value="P:RNA polymerase II preinitiation complex assembly"/>
    <property type="evidence" value="ECO:0007669"/>
    <property type="project" value="TreeGrafter"/>
</dbReference>
<keyword evidence="5" id="KW-0539">Nucleus</keyword>
<dbReference type="GO" id="GO:0046982">
    <property type="term" value="F:protein heterodimerization activity"/>
    <property type="evidence" value="ECO:0007669"/>
    <property type="project" value="InterPro"/>
</dbReference>
<feature type="compositionally biased region" description="Acidic residues" evidence="6">
    <location>
        <begin position="211"/>
        <end position="239"/>
    </location>
</feature>
<dbReference type="OrthoDB" id="341924at2759"/>
<dbReference type="PANTHER" id="PTHR48068">
    <property type="entry name" value="TAF9 RNA POLYMERASE II, TATA BOX-BINDING PROTEIN (TBP)-ASSOCIATED FACTOR"/>
    <property type="match status" value="1"/>
</dbReference>
<sequence>MSRPADNLPSTARAIALLLSSAPSVQDAQPGVLHQLLEFAHRYTTQVLTDASVYAEHANRGGKIELEDITLAVQARVGWEFGGRVPKEYLLSLAAEVNAAPLPAVPEVFGVRLPPASECLTNVDFDLIPNKSPPGVKLYDEEIEEIEESESDSEEEEAEAELAPAPTGKQQARETPSSMSQDPILGDAPFPISAIATPSDVDMLGVRAENDEASEMAEEEEDGLFAGGDDEDEESDAMEEVSTALVDSSGGPKRNLVEDEDYD</sequence>
<dbReference type="InterPro" id="IPR003162">
    <property type="entry name" value="TFIID-31"/>
</dbReference>
<dbReference type="AlphaFoldDB" id="A0A409VG46"/>
<dbReference type="GO" id="GO:0000124">
    <property type="term" value="C:SAGA complex"/>
    <property type="evidence" value="ECO:0007669"/>
    <property type="project" value="TreeGrafter"/>
</dbReference>
<keyword evidence="4" id="KW-0804">Transcription</keyword>
<dbReference type="SUPFAM" id="SSF47113">
    <property type="entry name" value="Histone-fold"/>
    <property type="match status" value="1"/>
</dbReference>
<evidence type="ECO:0000313" key="7">
    <source>
        <dbReference type="EMBL" id="PPQ65232.1"/>
    </source>
</evidence>
<evidence type="ECO:0000256" key="1">
    <source>
        <dbReference type="ARBA" id="ARBA00004123"/>
    </source>
</evidence>
<dbReference type="InterPro" id="IPR051431">
    <property type="entry name" value="TFIID_subunit_9"/>
</dbReference>
<dbReference type="Gene3D" id="1.10.20.10">
    <property type="entry name" value="Histone, subunit A"/>
    <property type="match status" value="1"/>
</dbReference>
<dbReference type="GO" id="GO:0005669">
    <property type="term" value="C:transcription factor TFIID complex"/>
    <property type="evidence" value="ECO:0007669"/>
    <property type="project" value="TreeGrafter"/>
</dbReference>
<dbReference type="Pfam" id="PF02291">
    <property type="entry name" value="TFIID-31kDa"/>
    <property type="match status" value="1"/>
</dbReference>
<evidence type="ECO:0000256" key="3">
    <source>
        <dbReference type="ARBA" id="ARBA00023015"/>
    </source>
</evidence>
<dbReference type="STRING" id="231916.A0A409VG46"/>
<dbReference type="CDD" id="cd07979">
    <property type="entry name" value="HFD_TAF9"/>
    <property type="match status" value="1"/>
</dbReference>
<protein>
    <recommendedName>
        <fullName evidence="9">TFIID-31kDa-domain-containing protein</fullName>
    </recommendedName>
</protein>
<evidence type="ECO:0000256" key="5">
    <source>
        <dbReference type="ARBA" id="ARBA00023242"/>
    </source>
</evidence>